<sequence precursor="true">MAKVWKTVRQAALSGSSLIVLFAAGHGSAQTANTPPSEPATGASENVLEELVVTGSSIRGVPPIGSNLISISRDEIKAIGAVTTPDLLATVPQLNSFNTAPRANNAGAGSFAPGMRSLPATATLPLLNGHRVVAGGANETNPDFPFLPDLAIERVEIVADGASSIYGSDAIAGVVNFITRKRYSGLQTSVRYGAADDYHTFSVSGLAGRDWGSGSVLAAYQYAESGNVTGADRDYRSVDFRPSGGVDTRGTSCPSPNVVVGATVYAAPALAPNTTNHCDVGAPVDLVPASRLHSAFLTARQEAGDHVTLWGDLLYSDRKDTVRAAIPAQAVTLTAANPFFRAPPGVATTFETVYFRPDNLVGADHFEQTYHVKAGNASAGADVRLPRDFNLSAYGTYDWATHVAFQPMINPVALAVAAAGATPATALDPFGQGTAPSVAAGITNYSTSVTIKQRTKLGAMKIDGPLFDLPGGEVKIAAGAEYRRETFAQRGFVGATPVPENLGRNIKSVYGELFVPIFGAGNETRFMHRLSLSLSGRYDHYSDFGSTTNPKVGVNWDPVEGVTFRGTYGRSFRAPGLRDVGATVGAYYLDAATAGVAARDPTRGAAQVNTVYLLGGNRTLQPEKARTYSFGVDVAPPFLPGFRASATFYDINFTDVIGTPPTSLVFTDPTFASVVYRNPSATQLASLLALAVPVNLPSPLPTIGNALDLRRGNFGVRKTSGLDFDVNYRRPTGFGSVFVGVAGNYIYKFDTQLSPTAPVSNALRLGVPRATLRTTAGFTTGPVSVASYVNYRDGVTNAFNTPTGVGAYEADPYTTVDLRVAVTLPNTGLTSGTELALQVNDLFDKTPPFFPATDGIGGNYNPIGRFVALNLRKTF</sequence>
<organism evidence="13">
    <name type="scientific">Caulobacter sp. (strain K31)</name>
    <dbReference type="NCBI Taxonomy" id="366602"/>
    <lineage>
        <taxon>Bacteria</taxon>
        <taxon>Pseudomonadati</taxon>
        <taxon>Pseudomonadota</taxon>
        <taxon>Alphaproteobacteria</taxon>
        <taxon>Caulobacterales</taxon>
        <taxon>Caulobacteraceae</taxon>
        <taxon>Caulobacter</taxon>
    </lineage>
</organism>
<feature type="domain" description="TonB-dependent receptor plug" evidence="12">
    <location>
        <begin position="69"/>
        <end position="174"/>
    </location>
</feature>
<evidence type="ECO:0000256" key="5">
    <source>
        <dbReference type="ARBA" id="ARBA00023077"/>
    </source>
</evidence>
<protein>
    <submittedName>
        <fullName evidence="13">TonB-dependent receptor</fullName>
    </submittedName>
</protein>
<dbReference type="KEGG" id="cak:Caul_4602"/>
<evidence type="ECO:0000256" key="10">
    <source>
        <dbReference type="SAM" id="SignalP"/>
    </source>
</evidence>
<dbReference type="InterPro" id="IPR036942">
    <property type="entry name" value="Beta-barrel_TonB_sf"/>
</dbReference>
<dbReference type="Gene3D" id="2.170.130.10">
    <property type="entry name" value="TonB-dependent receptor, plug domain"/>
    <property type="match status" value="1"/>
</dbReference>
<keyword evidence="2 8" id="KW-0813">Transport</keyword>
<dbReference type="InterPro" id="IPR000531">
    <property type="entry name" value="Beta-barrel_TonB"/>
</dbReference>
<keyword evidence="5 9" id="KW-0798">TonB box</keyword>
<evidence type="ECO:0000256" key="7">
    <source>
        <dbReference type="ARBA" id="ARBA00023237"/>
    </source>
</evidence>
<dbReference type="PANTHER" id="PTHR47234:SF1">
    <property type="entry name" value="TONB-DEPENDENT RECEPTOR"/>
    <property type="match status" value="1"/>
</dbReference>
<dbReference type="InterPro" id="IPR012910">
    <property type="entry name" value="Plug_dom"/>
</dbReference>
<dbReference type="HOGENOM" id="CLU_010745_0_1_5"/>
<comment type="subcellular location">
    <subcellularLocation>
        <location evidence="1 8">Cell outer membrane</location>
        <topology evidence="1 8">Multi-pass membrane protein</topology>
    </subcellularLocation>
</comment>
<evidence type="ECO:0000256" key="3">
    <source>
        <dbReference type="ARBA" id="ARBA00022452"/>
    </source>
</evidence>
<keyword evidence="13" id="KW-0675">Receptor</keyword>
<evidence type="ECO:0000256" key="9">
    <source>
        <dbReference type="RuleBase" id="RU003357"/>
    </source>
</evidence>
<dbReference type="STRING" id="366602.Caul_4602"/>
<dbReference type="InterPro" id="IPR037066">
    <property type="entry name" value="Plug_dom_sf"/>
</dbReference>
<gene>
    <name evidence="13" type="ordered locus">Caul_4602</name>
</gene>
<accession>B0T1W1</accession>
<evidence type="ECO:0000313" key="13">
    <source>
        <dbReference type="EMBL" id="ABZ73722.1"/>
    </source>
</evidence>
<feature type="chain" id="PRO_5002755806" evidence="10">
    <location>
        <begin position="32"/>
        <end position="875"/>
    </location>
</feature>
<evidence type="ECO:0000256" key="1">
    <source>
        <dbReference type="ARBA" id="ARBA00004571"/>
    </source>
</evidence>
<evidence type="ECO:0000256" key="6">
    <source>
        <dbReference type="ARBA" id="ARBA00023136"/>
    </source>
</evidence>
<dbReference type="EMBL" id="CP000927">
    <property type="protein sequence ID" value="ABZ73722.1"/>
    <property type="molecule type" value="Genomic_DNA"/>
</dbReference>
<evidence type="ECO:0000259" key="11">
    <source>
        <dbReference type="Pfam" id="PF00593"/>
    </source>
</evidence>
<keyword evidence="7 8" id="KW-0998">Cell outer membrane</keyword>
<keyword evidence="3 8" id="KW-1134">Transmembrane beta strand</keyword>
<evidence type="ECO:0000256" key="2">
    <source>
        <dbReference type="ARBA" id="ARBA00022448"/>
    </source>
</evidence>
<dbReference type="Gene3D" id="2.40.170.20">
    <property type="entry name" value="TonB-dependent receptor, beta-barrel domain"/>
    <property type="match status" value="1"/>
</dbReference>
<proteinExistence type="inferred from homology"/>
<dbReference type="Pfam" id="PF00593">
    <property type="entry name" value="TonB_dep_Rec_b-barrel"/>
    <property type="match status" value="1"/>
</dbReference>
<dbReference type="SUPFAM" id="SSF56935">
    <property type="entry name" value="Porins"/>
    <property type="match status" value="1"/>
</dbReference>
<dbReference type="PANTHER" id="PTHR47234">
    <property type="match status" value="1"/>
</dbReference>
<dbReference type="AlphaFoldDB" id="B0T1W1"/>
<keyword evidence="6 8" id="KW-0472">Membrane</keyword>
<evidence type="ECO:0000259" key="12">
    <source>
        <dbReference type="Pfam" id="PF07715"/>
    </source>
</evidence>
<reference evidence="13" key="1">
    <citation type="submission" date="2008-01" db="EMBL/GenBank/DDBJ databases">
        <title>Complete sequence of chromosome of Caulobacter sp. K31.</title>
        <authorList>
            <consortium name="US DOE Joint Genome Institute"/>
            <person name="Copeland A."/>
            <person name="Lucas S."/>
            <person name="Lapidus A."/>
            <person name="Barry K."/>
            <person name="Glavina del Rio T."/>
            <person name="Dalin E."/>
            <person name="Tice H."/>
            <person name="Pitluck S."/>
            <person name="Bruce D."/>
            <person name="Goodwin L."/>
            <person name="Thompson L.S."/>
            <person name="Brettin T."/>
            <person name="Detter J.C."/>
            <person name="Han C."/>
            <person name="Schmutz J."/>
            <person name="Larimer F."/>
            <person name="Land M."/>
            <person name="Hauser L."/>
            <person name="Kyrpides N."/>
            <person name="Kim E."/>
            <person name="Stephens C."/>
            <person name="Richardson P."/>
        </authorList>
    </citation>
    <scope>NUCLEOTIDE SEQUENCE [LARGE SCALE GENOMIC DNA]</scope>
    <source>
        <strain evidence="13">K31</strain>
    </source>
</reference>
<evidence type="ECO:0000256" key="4">
    <source>
        <dbReference type="ARBA" id="ARBA00022692"/>
    </source>
</evidence>
<dbReference type="Pfam" id="PF07715">
    <property type="entry name" value="Plug"/>
    <property type="match status" value="1"/>
</dbReference>
<keyword evidence="4 8" id="KW-0812">Transmembrane</keyword>
<dbReference type="PROSITE" id="PS52016">
    <property type="entry name" value="TONB_DEPENDENT_REC_3"/>
    <property type="match status" value="1"/>
</dbReference>
<name>B0T1W1_CAUSK</name>
<dbReference type="GO" id="GO:0009279">
    <property type="term" value="C:cell outer membrane"/>
    <property type="evidence" value="ECO:0007669"/>
    <property type="project" value="UniProtKB-SubCell"/>
</dbReference>
<evidence type="ECO:0000256" key="8">
    <source>
        <dbReference type="PROSITE-ProRule" id="PRU01360"/>
    </source>
</evidence>
<dbReference type="InterPro" id="IPR039426">
    <property type="entry name" value="TonB-dep_rcpt-like"/>
</dbReference>
<keyword evidence="10" id="KW-0732">Signal</keyword>
<dbReference type="eggNOG" id="COG4771">
    <property type="taxonomic scope" value="Bacteria"/>
</dbReference>
<feature type="signal peptide" evidence="10">
    <location>
        <begin position="1"/>
        <end position="31"/>
    </location>
</feature>
<comment type="similarity">
    <text evidence="8 9">Belongs to the TonB-dependent receptor family.</text>
</comment>
<feature type="domain" description="TonB-dependent receptor-like beta-barrel" evidence="11">
    <location>
        <begin position="349"/>
        <end position="840"/>
    </location>
</feature>
<dbReference type="OrthoDB" id="7051241at2"/>